<organism evidence="2 3">
    <name type="scientific">Neonectria magnoliae</name>
    <dbReference type="NCBI Taxonomy" id="2732573"/>
    <lineage>
        <taxon>Eukaryota</taxon>
        <taxon>Fungi</taxon>
        <taxon>Dikarya</taxon>
        <taxon>Ascomycota</taxon>
        <taxon>Pezizomycotina</taxon>
        <taxon>Sordariomycetes</taxon>
        <taxon>Hypocreomycetidae</taxon>
        <taxon>Hypocreales</taxon>
        <taxon>Nectriaceae</taxon>
        <taxon>Neonectria</taxon>
    </lineage>
</organism>
<name>A0ABR1I8S8_9HYPO</name>
<dbReference type="Proteomes" id="UP001498421">
    <property type="component" value="Unassembled WGS sequence"/>
</dbReference>
<proteinExistence type="predicted"/>
<accession>A0ABR1I8S8</accession>
<keyword evidence="3" id="KW-1185">Reference proteome</keyword>
<feature type="region of interest" description="Disordered" evidence="1">
    <location>
        <begin position="1"/>
        <end position="47"/>
    </location>
</feature>
<evidence type="ECO:0000313" key="2">
    <source>
        <dbReference type="EMBL" id="KAK7429212.1"/>
    </source>
</evidence>
<protein>
    <submittedName>
        <fullName evidence="2">Uncharacterized protein</fullName>
    </submittedName>
</protein>
<gene>
    <name evidence="2" type="ORF">QQZ08_004222</name>
</gene>
<evidence type="ECO:0000313" key="3">
    <source>
        <dbReference type="Proteomes" id="UP001498421"/>
    </source>
</evidence>
<reference evidence="2 3" key="1">
    <citation type="journal article" date="2025" name="Microbiol. Resour. Announc.">
        <title>Draft genome sequences for Neonectria magnoliae and Neonectria punicea, canker pathogens of Liriodendron tulipifera and Acer saccharum in West Virginia.</title>
        <authorList>
            <person name="Petronek H.M."/>
            <person name="Kasson M.T."/>
            <person name="Metheny A.M."/>
            <person name="Stauder C.M."/>
            <person name="Lovett B."/>
            <person name="Lynch S.C."/>
            <person name="Garnas J.R."/>
            <person name="Kasson L.R."/>
            <person name="Stajich J.E."/>
        </authorList>
    </citation>
    <scope>NUCLEOTIDE SEQUENCE [LARGE SCALE GENOMIC DNA]</scope>
    <source>
        <strain evidence="2 3">NRRL 64651</strain>
    </source>
</reference>
<sequence length="115" mass="13328">MASEATTGEDEKPKRPTRTVRGRAVRELSTGTAYQRRTTHPRNSARGECANAQTAVRDHAHAHADAPWRNPWSALAWPSTSRLLYDWLRLRSWAYTHERERIQGRLFDAEREGRF</sequence>
<dbReference type="EMBL" id="JAZAVK010000031">
    <property type="protein sequence ID" value="KAK7429212.1"/>
    <property type="molecule type" value="Genomic_DNA"/>
</dbReference>
<evidence type="ECO:0000256" key="1">
    <source>
        <dbReference type="SAM" id="MobiDB-lite"/>
    </source>
</evidence>
<comment type="caution">
    <text evidence="2">The sequence shown here is derived from an EMBL/GenBank/DDBJ whole genome shotgun (WGS) entry which is preliminary data.</text>
</comment>